<dbReference type="OMA" id="CLRGSMQ"/>
<dbReference type="EMBL" id="JH921445">
    <property type="protein sequence ID" value="EKD14423.1"/>
    <property type="molecule type" value="Genomic_DNA"/>
</dbReference>
<dbReference type="SMART" id="SM00213">
    <property type="entry name" value="UBQ"/>
    <property type="match status" value="2"/>
</dbReference>
<name>K1X0M5_MARBU</name>
<dbReference type="PRINTS" id="PR00348">
    <property type="entry name" value="UBIQUITIN"/>
</dbReference>
<reference evidence="2 3" key="1">
    <citation type="journal article" date="2012" name="BMC Genomics">
        <title>Sequencing the genome of Marssonina brunnea reveals fungus-poplar co-evolution.</title>
        <authorList>
            <person name="Zhu S."/>
            <person name="Cao Y.-Z."/>
            <person name="Jiang C."/>
            <person name="Tan B.-Y."/>
            <person name="Wang Z."/>
            <person name="Feng S."/>
            <person name="Zhang L."/>
            <person name="Su X.-H."/>
            <person name="Brejova B."/>
            <person name="Vinar T."/>
            <person name="Xu M."/>
            <person name="Wang M.-X."/>
            <person name="Zhang S.-G."/>
            <person name="Huang M.-R."/>
            <person name="Wu R."/>
            <person name="Zhou Y."/>
        </authorList>
    </citation>
    <scope>NUCLEOTIDE SEQUENCE [LARGE SCALE GENOMIC DNA]</scope>
    <source>
        <strain evidence="2 3">MB_m1</strain>
    </source>
</reference>
<dbReference type="PANTHER" id="PTHR10666">
    <property type="entry name" value="UBIQUITIN"/>
    <property type="match status" value="1"/>
</dbReference>
<feature type="domain" description="Ubiquitin-like" evidence="1">
    <location>
        <begin position="85"/>
        <end position="161"/>
    </location>
</feature>
<dbReference type="InterPro" id="IPR019956">
    <property type="entry name" value="Ubiquitin_dom"/>
</dbReference>
<evidence type="ECO:0000259" key="1">
    <source>
        <dbReference type="PROSITE" id="PS50053"/>
    </source>
</evidence>
<evidence type="ECO:0000313" key="2">
    <source>
        <dbReference type="EMBL" id="EKD14423.1"/>
    </source>
</evidence>
<feature type="domain" description="Ubiquitin-like" evidence="1">
    <location>
        <begin position="1"/>
        <end position="72"/>
    </location>
</feature>
<dbReference type="PROSITE" id="PS50053">
    <property type="entry name" value="UBIQUITIN_2"/>
    <property type="match status" value="2"/>
</dbReference>
<keyword evidence="3" id="KW-1185">Reference proteome</keyword>
<dbReference type="AlphaFoldDB" id="K1X0M5"/>
<dbReference type="InterPro" id="IPR000626">
    <property type="entry name" value="Ubiquitin-like_dom"/>
</dbReference>
<dbReference type="RefSeq" id="XP_007295033.1">
    <property type="nucleotide sequence ID" value="XM_007294971.1"/>
</dbReference>
<dbReference type="Proteomes" id="UP000006753">
    <property type="component" value="Unassembled WGS sequence"/>
</dbReference>
<gene>
    <name evidence="2" type="ORF">MBM_07144</name>
</gene>
<dbReference type="Gene3D" id="3.10.20.90">
    <property type="entry name" value="Phosphatidylinositol 3-kinase Catalytic Subunit, Chain A, domain 1"/>
    <property type="match status" value="2"/>
</dbReference>
<organism evidence="2 3">
    <name type="scientific">Marssonina brunnea f. sp. multigermtubi (strain MB_m1)</name>
    <name type="common">Marssonina leaf spot fungus</name>
    <dbReference type="NCBI Taxonomy" id="1072389"/>
    <lineage>
        <taxon>Eukaryota</taxon>
        <taxon>Fungi</taxon>
        <taxon>Dikarya</taxon>
        <taxon>Ascomycota</taxon>
        <taxon>Pezizomycotina</taxon>
        <taxon>Leotiomycetes</taxon>
        <taxon>Helotiales</taxon>
        <taxon>Drepanopezizaceae</taxon>
        <taxon>Drepanopeziza</taxon>
    </lineage>
</organism>
<dbReference type="Pfam" id="PF00240">
    <property type="entry name" value="ubiquitin"/>
    <property type="match status" value="2"/>
</dbReference>
<protein>
    <submittedName>
        <fullName evidence="2">Polyubiquitin-B</fullName>
    </submittedName>
</protein>
<dbReference type="CDD" id="cd17039">
    <property type="entry name" value="Ubl_ubiquitin_like"/>
    <property type="match status" value="1"/>
</dbReference>
<dbReference type="InterPro" id="IPR050158">
    <property type="entry name" value="Ubiquitin_ubiquitin-like"/>
</dbReference>
<evidence type="ECO:0000313" key="3">
    <source>
        <dbReference type="Proteomes" id="UP000006753"/>
    </source>
</evidence>
<dbReference type="STRING" id="1072389.K1X0M5"/>
<dbReference type="OrthoDB" id="3519228at2759"/>
<accession>K1X0M5</accession>
<sequence length="172" mass="19754">MEIIVRRLTGEDAVLEVTRDTTISEIKLTIRNNRGIPCHQQRLLFKGKVLSDSSTLADSSIYHQANLYLTLKISRKSIGDVSNTRKIFIQAEDGEVLTLDVQPHDMVDRVKNLVQEDIGVPYWRQVLRFNGKVLRDEGRSLFSYDVYNGAILGLMINRQDEREPEFSEEDSE</sequence>
<dbReference type="InParanoid" id="K1X0M5"/>
<dbReference type="SUPFAM" id="SSF54236">
    <property type="entry name" value="Ubiquitin-like"/>
    <property type="match status" value="2"/>
</dbReference>
<dbReference type="GeneID" id="18763079"/>
<proteinExistence type="predicted"/>
<dbReference type="eggNOG" id="KOG0001">
    <property type="taxonomic scope" value="Eukaryota"/>
</dbReference>
<dbReference type="KEGG" id="mbe:MBM_07144"/>
<dbReference type="InterPro" id="IPR029071">
    <property type="entry name" value="Ubiquitin-like_domsf"/>
</dbReference>
<dbReference type="HOGENOM" id="CLU_010412_0_0_1"/>